<keyword evidence="2" id="KW-1185">Reference proteome</keyword>
<reference evidence="1" key="1">
    <citation type="submission" date="2021-06" db="EMBL/GenBank/DDBJ databases">
        <authorList>
            <person name="Hodson N. C."/>
            <person name="Mongue J. A."/>
            <person name="Jaron S. K."/>
        </authorList>
    </citation>
    <scope>NUCLEOTIDE SEQUENCE</scope>
</reference>
<dbReference type="Proteomes" id="UP000708208">
    <property type="component" value="Unassembled WGS sequence"/>
</dbReference>
<protein>
    <submittedName>
        <fullName evidence="1">Uncharacterized protein</fullName>
    </submittedName>
</protein>
<sequence>GTCNGTQSYYAIQVQFNIGEDDPVRCLLSWSWGDGR</sequence>
<evidence type="ECO:0000313" key="1">
    <source>
        <dbReference type="EMBL" id="CAG7728060.1"/>
    </source>
</evidence>
<proteinExistence type="predicted"/>
<organism evidence="1 2">
    <name type="scientific">Allacma fusca</name>
    <dbReference type="NCBI Taxonomy" id="39272"/>
    <lineage>
        <taxon>Eukaryota</taxon>
        <taxon>Metazoa</taxon>
        <taxon>Ecdysozoa</taxon>
        <taxon>Arthropoda</taxon>
        <taxon>Hexapoda</taxon>
        <taxon>Collembola</taxon>
        <taxon>Symphypleona</taxon>
        <taxon>Sminthuridae</taxon>
        <taxon>Allacma</taxon>
    </lineage>
</organism>
<name>A0A8J2P170_9HEXA</name>
<comment type="caution">
    <text evidence="1">The sequence shown here is derived from an EMBL/GenBank/DDBJ whole genome shotgun (WGS) entry which is preliminary data.</text>
</comment>
<gene>
    <name evidence="1" type="ORF">AFUS01_LOCUS16870</name>
</gene>
<accession>A0A8J2P170</accession>
<evidence type="ECO:0000313" key="2">
    <source>
        <dbReference type="Proteomes" id="UP000708208"/>
    </source>
</evidence>
<dbReference type="AlphaFoldDB" id="A0A8J2P170"/>
<feature type="non-terminal residue" evidence="1">
    <location>
        <position position="1"/>
    </location>
</feature>
<dbReference type="EMBL" id="CAJVCH010157908">
    <property type="protein sequence ID" value="CAG7728060.1"/>
    <property type="molecule type" value="Genomic_DNA"/>
</dbReference>